<proteinExistence type="predicted"/>
<dbReference type="EMBL" id="FOBI01000023">
    <property type="protein sequence ID" value="SEL80109.1"/>
    <property type="molecule type" value="Genomic_DNA"/>
</dbReference>
<dbReference type="NCBIfam" id="TIGR02595">
    <property type="entry name" value="PEP_CTERM"/>
    <property type="match status" value="1"/>
</dbReference>
<evidence type="ECO:0000313" key="3">
    <source>
        <dbReference type="EMBL" id="SEL80109.1"/>
    </source>
</evidence>
<evidence type="ECO:0000313" key="4">
    <source>
        <dbReference type="Proteomes" id="UP000199297"/>
    </source>
</evidence>
<dbReference type="NCBIfam" id="NF033554">
    <property type="entry name" value="floc_PepA"/>
    <property type="match status" value="1"/>
</dbReference>
<feature type="signal peptide" evidence="1">
    <location>
        <begin position="1"/>
        <end position="24"/>
    </location>
</feature>
<accession>A0A1H7T6H3</accession>
<name>A0A1H7T6H3_9GAMM</name>
<dbReference type="Proteomes" id="UP000199297">
    <property type="component" value="Unassembled WGS sequence"/>
</dbReference>
<dbReference type="AlphaFoldDB" id="A0A1H7T6H3"/>
<dbReference type="STRING" id="641665.GCA_002104455_02316"/>
<dbReference type="Pfam" id="PF07589">
    <property type="entry name" value="PEP-CTERM"/>
    <property type="match status" value="1"/>
</dbReference>
<keyword evidence="4" id="KW-1185">Reference proteome</keyword>
<dbReference type="InterPro" id="IPR013424">
    <property type="entry name" value="Ice-binding_C"/>
</dbReference>
<gene>
    <name evidence="3" type="ORF">SAMN05216262_1235</name>
</gene>
<evidence type="ECO:0000259" key="2">
    <source>
        <dbReference type="Pfam" id="PF07589"/>
    </source>
</evidence>
<protein>
    <submittedName>
        <fullName evidence="3">PEP-CTERM protein-sorting domain-containing protein</fullName>
    </submittedName>
</protein>
<sequence length="285" mass="30030">MKFKMKNSLIALALVAGVSTSATASEIDFMGSQYGGFDVTFDLIDFLAETATVTQTDSNNDGTIVGPDFFDEFGSTSVVALTLNNASQFYSNTTFDGSPLESDMVLYFDYNVQGTATQSGPNDTDVNFTALPSAELYLYWDQFGVDGNLDGFGGTNDRETKVSLATFTLNGGSCLLDTVVDAGTGDVSINGPSSCEISMTGNFTAGNFFTSWGADLSTLTNPIGIDYAATVQNLNGLNFNYAAAGGQQVFNVDHDGNMAINVPEPTTLAILGLGLLGFAGTRRRS</sequence>
<organism evidence="3 4">
    <name type="scientific">Colwellia chukchiensis</name>
    <dbReference type="NCBI Taxonomy" id="641665"/>
    <lineage>
        <taxon>Bacteria</taxon>
        <taxon>Pseudomonadati</taxon>
        <taxon>Pseudomonadota</taxon>
        <taxon>Gammaproteobacteria</taxon>
        <taxon>Alteromonadales</taxon>
        <taxon>Colwelliaceae</taxon>
        <taxon>Colwellia</taxon>
    </lineage>
</organism>
<feature type="domain" description="Ice-binding protein C-terminal" evidence="2">
    <location>
        <begin position="262"/>
        <end position="283"/>
    </location>
</feature>
<reference evidence="4" key="1">
    <citation type="submission" date="2016-10" db="EMBL/GenBank/DDBJ databases">
        <authorList>
            <person name="Varghese N."/>
            <person name="Submissions S."/>
        </authorList>
    </citation>
    <scope>NUCLEOTIDE SEQUENCE [LARGE SCALE GENOMIC DNA]</scope>
    <source>
        <strain evidence="4">CGMCC 1.9127</strain>
    </source>
</reference>
<evidence type="ECO:0000256" key="1">
    <source>
        <dbReference type="SAM" id="SignalP"/>
    </source>
</evidence>
<feature type="chain" id="PRO_5011731850" evidence="1">
    <location>
        <begin position="25"/>
        <end position="285"/>
    </location>
</feature>
<keyword evidence="1" id="KW-0732">Signal</keyword>